<feature type="transmembrane region" description="Helical" evidence="1">
    <location>
        <begin position="104"/>
        <end position="127"/>
    </location>
</feature>
<keyword evidence="1" id="KW-1133">Transmembrane helix</keyword>
<feature type="transmembrane region" description="Helical" evidence="1">
    <location>
        <begin position="166"/>
        <end position="186"/>
    </location>
</feature>
<keyword evidence="3" id="KW-1185">Reference proteome</keyword>
<comment type="caution">
    <text evidence="2">The sequence shown here is derived from an EMBL/GenBank/DDBJ whole genome shotgun (WGS) entry which is preliminary data.</text>
</comment>
<evidence type="ECO:0000256" key="1">
    <source>
        <dbReference type="SAM" id="Phobius"/>
    </source>
</evidence>
<dbReference type="PANTHER" id="PTHR40042:SF1">
    <property type="entry name" value="DUF1405 DOMAIN-CONTAINING PROTEIN"/>
    <property type="match status" value="1"/>
</dbReference>
<gene>
    <name evidence="2" type="ORF">J2S06_000623</name>
</gene>
<dbReference type="EMBL" id="JAUSTR010000001">
    <property type="protein sequence ID" value="MDQ0161553.1"/>
    <property type="molecule type" value="Genomic_DNA"/>
</dbReference>
<name>A0ABT9VKR7_9BACI</name>
<protein>
    <submittedName>
        <fullName evidence="2">Membrane protein YpjA</fullName>
    </submittedName>
</protein>
<dbReference type="InterPro" id="IPR009845">
    <property type="entry name" value="DUF1405"/>
</dbReference>
<feature type="transmembrane region" description="Helical" evidence="1">
    <location>
        <begin position="46"/>
        <end position="66"/>
    </location>
</feature>
<keyword evidence="1" id="KW-0472">Membrane</keyword>
<feature type="transmembrane region" description="Helical" evidence="1">
    <location>
        <begin position="78"/>
        <end position="98"/>
    </location>
</feature>
<sequence length="197" mass="23319">MNWLYFILRHPFFLLMMLMINISGTIYGYIWYGYQLKETPIYFLPFVPDSPTASLFFVIVLIGFLFKKHFKLFEALALITLFKYGIWAVVMNILVYVVTGEMTISSYMLIFSHLGMAIQGILYAPFYRFTNRHLIIAAIWTLHNEIIDYVFHMMPRYSVLNDYMEPIGYFTFWLSIVSILIAYYVVHSSKRKKLSLS</sequence>
<accession>A0ABT9VKR7</accession>
<dbReference type="PANTHER" id="PTHR40042">
    <property type="entry name" value="HYPOTHETICAL MEMBRANE SPANNING PROTEIN"/>
    <property type="match status" value="1"/>
</dbReference>
<evidence type="ECO:0000313" key="3">
    <source>
        <dbReference type="Proteomes" id="UP001225646"/>
    </source>
</evidence>
<feature type="transmembrane region" description="Helical" evidence="1">
    <location>
        <begin position="12"/>
        <end position="34"/>
    </location>
</feature>
<proteinExistence type="predicted"/>
<dbReference type="Proteomes" id="UP001225646">
    <property type="component" value="Unassembled WGS sequence"/>
</dbReference>
<evidence type="ECO:0000313" key="2">
    <source>
        <dbReference type="EMBL" id="MDQ0161553.1"/>
    </source>
</evidence>
<feature type="transmembrane region" description="Helical" evidence="1">
    <location>
        <begin position="134"/>
        <end position="154"/>
    </location>
</feature>
<keyword evidence="1" id="KW-0812">Transmembrane</keyword>
<reference evidence="2 3" key="1">
    <citation type="submission" date="2023-07" db="EMBL/GenBank/DDBJ databases">
        <title>Genomic Encyclopedia of Type Strains, Phase IV (KMG-IV): sequencing the most valuable type-strain genomes for metagenomic binning, comparative biology and taxonomic classification.</title>
        <authorList>
            <person name="Goeker M."/>
        </authorList>
    </citation>
    <scope>NUCLEOTIDE SEQUENCE [LARGE SCALE GENOMIC DNA]</scope>
    <source>
        <strain evidence="2 3">DSM 19092</strain>
    </source>
</reference>
<dbReference type="Pfam" id="PF07187">
    <property type="entry name" value="DUF1405"/>
    <property type="match status" value="1"/>
</dbReference>
<organism evidence="2 3">
    <name type="scientific">Aeribacillus alveayuensis</name>
    <dbReference type="NCBI Taxonomy" id="279215"/>
    <lineage>
        <taxon>Bacteria</taxon>
        <taxon>Bacillati</taxon>
        <taxon>Bacillota</taxon>
        <taxon>Bacilli</taxon>
        <taxon>Bacillales</taxon>
        <taxon>Bacillaceae</taxon>
        <taxon>Aeribacillus</taxon>
    </lineage>
</organism>
<dbReference type="RefSeq" id="WP_419151253.1">
    <property type="nucleotide sequence ID" value="NZ_JAUSTR010000001.1"/>
</dbReference>